<name>A0A3S5CR97_9PLAT</name>
<dbReference type="EMBL" id="CAAALY010270514">
    <property type="protein sequence ID" value="VEL41674.1"/>
    <property type="molecule type" value="Genomic_DNA"/>
</dbReference>
<protein>
    <submittedName>
        <fullName evidence="1">Uncharacterized protein</fullName>
    </submittedName>
</protein>
<evidence type="ECO:0000313" key="1">
    <source>
        <dbReference type="EMBL" id="VEL41674.1"/>
    </source>
</evidence>
<gene>
    <name evidence="1" type="ORF">PXEA_LOCUS35114</name>
</gene>
<keyword evidence="2" id="KW-1185">Reference proteome</keyword>
<accession>A0A3S5CR97</accession>
<dbReference type="AlphaFoldDB" id="A0A3S5CR97"/>
<organism evidence="1 2">
    <name type="scientific">Protopolystoma xenopodis</name>
    <dbReference type="NCBI Taxonomy" id="117903"/>
    <lineage>
        <taxon>Eukaryota</taxon>
        <taxon>Metazoa</taxon>
        <taxon>Spiralia</taxon>
        <taxon>Lophotrochozoa</taxon>
        <taxon>Platyhelminthes</taxon>
        <taxon>Monogenea</taxon>
        <taxon>Polyopisthocotylea</taxon>
        <taxon>Polystomatidea</taxon>
        <taxon>Polystomatidae</taxon>
        <taxon>Protopolystoma</taxon>
    </lineage>
</organism>
<reference evidence="1" key="1">
    <citation type="submission" date="2018-11" db="EMBL/GenBank/DDBJ databases">
        <authorList>
            <consortium name="Pathogen Informatics"/>
        </authorList>
    </citation>
    <scope>NUCLEOTIDE SEQUENCE</scope>
</reference>
<sequence length="30" mass="3452">MVCIPRPCPTQCPHKKYTGKFQISVQSLFN</sequence>
<proteinExistence type="predicted"/>
<evidence type="ECO:0000313" key="2">
    <source>
        <dbReference type="Proteomes" id="UP000784294"/>
    </source>
</evidence>
<dbReference type="Proteomes" id="UP000784294">
    <property type="component" value="Unassembled WGS sequence"/>
</dbReference>
<comment type="caution">
    <text evidence="1">The sequence shown here is derived from an EMBL/GenBank/DDBJ whole genome shotgun (WGS) entry which is preliminary data.</text>
</comment>